<dbReference type="EMBL" id="CP136894">
    <property type="protein sequence ID" value="WOL06694.1"/>
    <property type="molecule type" value="Genomic_DNA"/>
</dbReference>
<evidence type="ECO:0000256" key="3">
    <source>
        <dbReference type="ARBA" id="ARBA00022741"/>
    </source>
</evidence>
<keyword evidence="10" id="KW-1185">Reference proteome</keyword>
<protein>
    <recommendedName>
        <fullName evidence="7">Long-chain-fatty-acid--CoA ligase</fullName>
        <ecNumber evidence="7">6.2.1.3</ecNumber>
    </recommendedName>
</protein>
<sequence length="660" mass="73937">MADYTIQVESGRAGEDGKPSVGPVYRNSLAKDGFPTLDPEMTTSWDLFRSAAKKYPDNRMLGWRQTIDGKVGPYLWKSYKEVYEEVVQVGSALIQLGAQPGSCIGIYGANCPQWMVAMEACNGYSLLCVPLYDTLGAGAIDYIIGHAEIDVVFVQDKKIKEILSSNCKSAKRIKAMVSFTSTTMEQVDAAAAIGVKFHSWDEILQMGKEHKSEPIPPKPTDICTIMYTSGTSGDPKGVILTHESIATLVNGVDLYMDQFEDKMTADDVYLSFLPLAHILDRILEEYFFHHGASVGYYHGNIHALREDLMELKPTLFAGVPRVFERVHEGVLKAIAELKPHRRMIFHALYKHKLKWMMSGYSHKTASKFADFLAFGKVKERLGGRVRLIISGGAPLSAEIEEFLRVTSCAYVTQGYGMTETCGLSAVGYPDDMSLVGTVGVASTYTELCLEEVPEMGYDPLGSPSRGEICVRGKTLFSGYYKNPELTEQVMIDGWFHTGDIGEMNSDGILKIIDRKKNIFKLSQGEYVAVEYLEKVYGITAIIEDIWVYGDSFRSMLVAVIVAHEDNTKRWAELKGFGGSFTEICKMEELKSYILQELKTVAEKNKLRGFEYIRGVAVDPQPFDIERDLVTPTMKKKRGHMLKYYQTDIDKLYKSLSNERK</sequence>
<evidence type="ECO:0000259" key="8">
    <source>
        <dbReference type="Pfam" id="PF00501"/>
    </source>
</evidence>
<evidence type="ECO:0000313" key="9">
    <source>
        <dbReference type="EMBL" id="WOL06694.1"/>
    </source>
</evidence>
<comment type="function">
    <text evidence="7">Catalyzes the conversion of long-chain fatty acids to their active form acyl-CoAs for both synthesis of cellular lipids, and degradation via beta-oxidation.</text>
</comment>
<dbReference type="GO" id="GO:0010143">
    <property type="term" value="P:cutin biosynthetic process"/>
    <property type="evidence" value="ECO:0007669"/>
    <property type="project" value="TreeGrafter"/>
</dbReference>
<comment type="catalytic activity">
    <reaction evidence="6">
        <text>(E)-4-coumarate + ATP + CoA = (E)-4-coumaroyl-CoA + AMP + diphosphate</text>
        <dbReference type="Rhea" id="RHEA:19641"/>
        <dbReference type="ChEBI" id="CHEBI:12876"/>
        <dbReference type="ChEBI" id="CHEBI:30616"/>
        <dbReference type="ChEBI" id="CHEBI:33019"/>
        <dbReference type="ChEBI" id="CHEBI:57287"/>
        <dbReference type="ChEBI" id="CHEBI:85008"/>
        <dbReference type="ChEBI" id="CHEBI:456215"/>
        <dbReference type="EC" id="6.2.1.12"/>
    </reaction>
    <physiologicalReaction direction="left-to-right" evidence="6">
        <dbReference type="Rhea" id="RHEA:19642"/>
    </physiologicalReaction>
</comment>
<dbReference type="Proteomes" id="UP001327560">
    <property type="component" value="Chromosome 5"/>
</dbReference>
<proteinExistence type="inferred from homology"/>
<dbReference type="SUPFAM" id="SSF56801">
    <property type="entry name" value="Acetyl-CoA synthetase-like"/>
    <property type="match status" value="1"/>
</dbReference>
<feature type="domain" description="AMP-dependent synthetase/ligase" evidence="8">
    <location>
        <begin position="48"/>
        <end position="480"/>
    </location>
</feature>
<dbReference type="InterPro" id="IPR020845">
    <property type="entry name" value="AMP-binding_CS"/>
</dbReference>
<accession>A0AAQ3KEG4</accession>
<name>A0AAQ3KEG4_9LILI</name>
<dbReference type="PANTHER" id="PTHR43272">
    <property type="entry name" value="LONG-CHAIN-FATTY-ACID--COA LIGASE"/>
    <property type="match status" value="1"/>
</dbReference>
<evidence type="ECO:0000256" key="5">
    <source>
        <dbReference type="ARBA" id="ARBA00022840"/>
    </source>
</evidence>
<keyword evidence="3 7" id="KW-0547">Nucleotide-binding</keyword>
<keyword evidence="5 7" id="KW-0067">ATP-binding</keyword>
<dbReference type="GO" id="GO:0106290">
    <property type="term" value="F:trans-cinnamate-CoA ligase activity"/>
    <property type="evidence" value="ECO:0007669"/>
    <property type="project" value="UniProtKB-ARBA"/>
</dbReference>
<dbReference type="PANTHER" id="PTHR43272:SF6">
    <property type="entry name" value="LONG CHAIN ACYL-COA SYNTHETASE 1"/>
    <property type="match status" value="1"/>
</dbReference>
<dbReference type="AlphaFoldDB" id="A0AAQ3KEG4"/>
<dbReference type="GO" id="GO:0005524">
    <property type="term" value="F:ATP binding"/>
    <property type="evidence" value="ECO:0007669"/>
    <property type="project" value="UniProtKB-KW"/>
</dbReference>
<evidence type="ECO:0000256" key="2">
    <source>
        <dbReference type="ARBA" id="ARBA00022598"/>
    </source>
</evidence>
<dbReference type="InterPro" id="IPR000873">
    <property type="entry name" value="AMP-dep_synth/lig_dom"/>
</dbReference>
<evidence type="ECO:0000256" key="7">
    <source>
        <dbReference type="RuleBase" id="RU369030"/>
    </source>
</evidence>
<dbReference type="CDD" id="cd05927">
    <property type="entry name" value="LC-FACS_euk"/>
    <property type="match status" value="1"/>
</dbReference>
<dbReference type="GO" id="GO:0004467">
    <property type="term" value="F:long-chain fatty acid-CoA ligase activity"/>
    <property type="evidence" value="ECO:0007669"/>
    <property type="project" value="UniProtKB-EC"/>
</dbReference>
<comment type="similarity">
    <text evidence="1 7">Belongs to the ATP-dependent AMP-binding enzyme family.</text>
</comment>
<keyword evidence="2 7" id="KW-0436">Ligase</keyword>
<keyword evidence="7" id="KW-0443">Lipid metabolism</keyword>
<dbReference type="EC" id="6.2.1.3" evidence="7"/>
<evidence type="ECO:0000256" key="1">
    <source>
        <dbReference type="ARBA" id="ARBA00006432"/>
    </source>
</evidence>
<gene>
    <name evidence="9" type="ORF">Cni_G15428</name>
</gene>
<dbReference type="InterPro" id="IPR045311">
    <property type="entry name" value="LC-FACS_euk"/>
</dbReference>
<dbReference type="GO" id="GO:0016020">
    <property type="term" value="C:membrane"/>
    <property type="evidence" value="ECO:0007669"/>
    <property type="project" value="TreeGrafter"/>
</dbReference>
<comment type="catalytic activity">
    <reaction evidence="7">
        <text>a long-chain fatty acid + ATP + CoA = a long-chain fatty acyl-CoA + AMP + diphosphate</text>
        <dbReference type="Rhea" id="RHEA:15421"/>
        <dbReference type="ChEBI" id="CHEBI:30616"/>
        <dbReference type="ChEBI" id="CHEBI:33019"/>
        <dbReference type="ChEBI" id="CHEBI:57287"/>
        <dbReference type="ChEBI" id="CHEBI:57560"/>
        <dbReference type="ChEBI" id="CHEBI:83139"/>
        <dbReference type="ChEBI" id="CHEBI:456215"/>
        <dbReference type="EC" id="6.2.1.3"/>
    </reaction>
</comment>
<organism evidence="9 10">
    <name type="scientific">Canna indica</name>
    <name type="common">Indian-shot</name>
    <dbReference type="NCBI Taxonomy" id="4628"/>
    <lineage>
        <taxon>Eukaryota</taxon>
        <taxon>Viridiplantae</taxon>
        <taxon>Streptophyta</taxon>
        <taxon>Embryophyta</taxon>
        <taxon>Tracheophyta</taxon>
        <taxon>Spermatophyta</taxon>
        <taxon>Magnoliopsida</taxon>
        <taxon>Liliopsida</taxon>
        <taxon>Zingiberales</taxon>
        <taxon>Cannaceae</taxon>
        <taxon>Canna</taxon>
    </lineage>
</organism>
<dbReference type="GO" id="GO:0010025">
    <property type="term" value="P:wax biosynthetic process"/>
    <property type="evidence" value="ECO:0007669"/>
    <property type="project" value="TreeGrafter"/>
</dbReference>
<dbReference type="GO" id="GO:0005783">
    <property type="term" value="C:endoplasmic reticulum"/>
    <property type="evidence" value="ECO:0007669"/>
    <property type="project" value="TreeGrafter"/>
</dbReference>
<dbReference type="Pfam" id="PF00501">
    <property type="entry name" value="AMP-binding"/>
    <property type="match status" value="1"/>
</dbReference>
<evidence type="ECO:0000313" key="10">
    <source>
        <dbReference type="Proteomes" id="UP001327560"/>
    </source>
</evidence>
<evidence type="ECO:0000256" key="4">
    <source>
        <dbReference type="ARBA" id="ARBA00022832"/>
    </source>
</evidence>
<dbReference type="InterPro" id="IPR042099">
    <property type="entry name" value="ANL_N_sf"/>
</dbReference>
<evidence type="ECO:0000256" key="6">
    <source>
        <dbReference type="ARBA" id="ARBA00034252"/>
    </source>
</evidence>
<dbReference type="Gene3D" id="3.40.50.12780">
    <property type="entry name" value="N-terminal domain of ligase-like"/>
    <property type="match status" value="1"/>
</dbReference>
<reference evidence="9 10" key="1">
    <citation type="submission" date="2023-10" db="EMBL/GenBank/DDBJ databases">
        <title>Chromosome-scale genome assembly provides insights into flower coloration mechanisms of Canna indica.</title>
        <authorList>
            <person name="Li C."/>
        </authorList>
    </citation>
    <scope>NUCLEOTIDE SEQUENCE [LARGE SCALE GENOMIC DNA]</scope>
    <source>
        <tissue evidence="9">Flower</tissue>
    </source>
</reference>
<dbReference type="PROSITE" id="PS00455">
    <property type="entry name" value="AMP_BINDING"/>
    <property type="match status" value="1"/>
</dbReference>
<dbReference type="GO" id="GO:0009698">
    <property type="term" value="P:phenylpropanoid metabolic process"/>
    <property type="evidence" value="ECO:0007669"/>
    <property type="project" value="UniProtKB-ARBA"/>
</dbReference>
<keyword evidence="4 7" id="KW-0276">Fatty acid metabolism</keyword>
<dbReference type="GO" id="GO:0016207">
    <property type="term" value="F:4-coumarate-CoA ligase activity"/>
    <property type="evidence" value="ECO:0007669"/>
    <property type="project" value="UniProtKB-EC"/>
</dbReference>